<sequence>MNWLVNDRLGLSNFSRVSLIAGVANYLDEYVNGPLSTTTTTTTKKPRRKRTTTHAPILEADVNPTHTPSIASQLNLASLLYSSMMLNGTNNTIEIRLPSSIVNSSEGIANVEQAIREAFLMSDSFRAANPDPTTAASGSKRKTNTRTKPKFDPLGAVTAVTWLYKFVRNSNVVPWAWNNSLILLDTAPVHHAVKVVDCQVWYDCDNSNELGKTVGGGS</sequence>
<dbReference type="Proteomes" id="UP000094527">
    <property type="component" value="Unassembled WGS sequence"/>
</dbReference>
<gene>
    <name evidence="2" type="ORF">Ocin01_13848</name>
</gene>
<proteinExistence type="predicted"/>
<dbReference type="AlphaFoldDB" id="A0A1D2MIK2"/>
<feature type="region of interest" description="Disordered" evidence="1">
    <location>
        <begin position="129"/>
        <end position="150"/>
    </location>
</feature>
<accession>A0A1D2MIK2</accession>
<keyword evidence="3" id="KW-1185">Reference proteome</keyword>
<reference evidence="2 3" key="1">
    <citation type="journal article" date="2016" name="Genome Biol. Evol.">
        <title>Gene Family Evolution Reflects Adaptation to Soil Environmental Stressors in the Genome of the Collembolan Orchesella cincta.</title>
        <authorList>
            <person name="Faddeeva-Vakhrusheva A."/>
            <person name="Derks M.F."/>
            <person name="Anvar S.Y."/>
            <person name="Agamennone V."/>
            <person name="Suring W."/>
            <person name="Smit S."/>
            <person name="van Straalen N.M."/>
            <person name="Roelofs D."/>
        </authorList>
    </citation>
    <scope>NUCLEOTIDE SEQUENCE [LARGE SCALE GENOMIC DNA]</scope>
    <source>
        <tissue evidence="2">Mixed pool</tissue>
    </source>
</reference>
<evidence type="ECO:0000313" key="2">
    <source>
        <dbReference type="EMBL" id="ODM92837.1"/>
    </source>
</evidence>
<name>A0A1D2MIK2_ORCCI</name>
<organism evidence="2 3">
    <name type="scientific">Orchesella cincta</name>
    <name type="common">Springtail</name>
    <name type="synonym">Podura cincta</name>
    <dbReference type="NCBI Taxonomy" id="48709"/>
    <lineage>
        <taxon>Eukaryota</taxon>
        <taxon>Metazoa</taxon>
        <taxon>Ecdysozoa</taxon>
        <taxon>Arthropoda</taxon>
        <taxon>Hexapoda</taxon>
        <taxon>Collembola</taxon>
        <taxon>Entomobryomorpha</taxon>
        <taxon>Entomobryoidea</taxon>
        <taxon>Orchesellidae</taxon>
        <taxon>Orchesellinae</taxon>
        <taxon>Orchesella</taxon>
    </lineage>
</organism>
<comment type="caution">
    <text evidence="2">The sequence shown here is derived from an EMBL/GenBank/DDBJ whole genome shotgun (WGS) entry which is preliminary data.</text>
</comment>
<protein>
    <submittedName>
        <fullName evidence="2">Uncharacterized protein</fullName>
    </submittedName>
</protein>
<evidence type="ECO:0000256" key="1">
    <source>
        <dbReference type="SAM" id="MobiDB-lite"/>
    </source>
</evidence>
<dbReference type="EMBL" id="LJIJ01001137">
    <property type="protein sequence ID" value="ODM92837.1"/>
    <property type="molecule type" value="Genomic_DNA"/>
</dbReference>
<feature type="compositionally biased region" description="Basic residues" evidence="1">
    <location>
        <begin position="139"/>
        <end position="148"/>
    </location>
</feature>
<evidence type="ECO:0000313" key="3">
    <source>
        <dbReference type="Proteomes" id="UP000094527"/>
    </source>
</evidence>